<feature type="domain" description="HTH merR-type" evidence="4">
    <location>
        <begin position="6"/>
        <end position="75"/>
    </location>
</feature>
<dbReference type="Pfam" id="PF13411">
    <property type="entry name" value="MerR_1"/>
    <property type="match status" value="1"/>
</dbReference>
<dbReference type="SMART" id="SM00422">
    <property type="entry name" value="HTH_MERR"/>
    <property type="match status" value="1"/>
</dbReference>
<dbReference type="GO" id="GO:0003677">
    <property type="term" value="F:DNA binding"/>
    <property type="evidence" value="ECO:0007669"/>
    <property type="project" value="UniProtKB-KW"/>
</dbReference>
<dbReference type="InterPro" id="IPR009061">
    <property type="entry name" value="DNA-bd_dom_put_sf"/>
</dbReference>
<dbReference type="PANTHER" id="PTHR30204">
    <property type="entry name" value="REDOX-CYCLING DRUG-SENSING TRANSCRIPTIONAL ACTIVATOR SOXR"/>
    <property type="match status" value="1"/>
</dbReference>
<gene>
    <name evidence="5" type="ORF">A2T98_06235</name>
</gene>
<dbReference type="GO" id="GO:0003700">
    <property type="term" value="F:DNA-binding transcription factor activity"/>
    <property type="evidence" value="ECO:0007669"/>
    <property type="project" value="InterPro"/>
</dbReference>
<dbReference type="AlphaFoldDB" id="A0A161XP22"/>
<keyword evidence="1" id="KW-0805">Transcription regulation</keyword>
<evidence type="ECO:0000256" key="3">
    <source>
        <dbReference type="ARBA" id="ARBA00023163"/>
    </source>
</evidence>
<proteinExistence type="predicted"/>
<reference evidence="5 6" key="1">
    <citation type="submission" date="2016-04" db="EMBL/GenBank/DDBJ databases">
        <title>Draft Genome Assembly of the Bloom-forming Cyanobacterium Nodularia spumigena Strain CENA596 in Shrimp Production Ponds.</title>
        <authorList>
            <person name="Popin R.V."/>
            <person name="Rigonato J."/>
            <person name="Abreu V.A."/>
            <person name="Andreote A.P."/>
            <person name="Silveira S.B."/>
            <person name="Odebrecht C."/>
            <person name="Fiore M.F."/>
        </authorList>
    </citation>
    <scope>NUCLEOTIDE SEQUENCE [LARGE SCALE GENOMIC DNA]</scope>
    <source>
        <strain evidence="5 6">CENA596</strain>
    </source>
</reference>
<name>A0A161XP22_NODSP</name>
<dbReference type="Gene3D" id="1.10.1660.10">
    <property type="match status" value="1"/>
</dbReference>
<keyword evidence="2" id="KW-0238">DNA-binding</keyword>
<comment type="caution">
    <text evidence="5">The sequence shown here is derived from an EMBL/GenBank/DDBJ whole genome shotgun (WGS) entry which is preliminary data.</text>
</comment>
<dbReference type="EMBL" id="LWAJ01000072">
    <property type="protein sequence ID" value="KZL50644.1"/>
    <property type="molecule type" value="Genomic_DNA"/>
</dbReference>
<evidence type="ECO:0000313" key="5">
    <source>
        <dbReference type="EMBL" id="KZL50644.1"/>
    </source>
</evidence>
<dbReference type="RefSeq" id="WP_063872015.1">
    <property type="nucleotide sequence ID" value="NZ_CAWMRI010000072.1"/>
</dbReference>
<organism evidence="5 6">
    <name type="scientific">Nodularia spumigena CENA596</name>
    <dbReference type="NCBI Taxonomy" id="1819295"/>
    <lineage>
        <taxon>Bacteria</taxon>
        <taxon>Bacillati</taxon>
        <taxon>Cyanobacteriota</taxon>
        <taxon>Cyanophyceae</taxon>
        <taxon>Nostocales</taxon>
        <taxon>Nodulariaceae</taxon>
        <taxon>Nodularia</taxon>
    </lineage>
</organism>
<evidence type="ECO:0000256" key="2">
    <source>
        <dbReference type="ARBA" id="ARBA00023125"/>
    </source>
</evidence>
<dbReference type="SUPFAM" id="SSF46955">
    <property type="entry name" value="Putative DNA-binding domain"/>
    <property type="match status" value="1"/>
</dbReference>
<dbReference type="PROSITE" id="PS50937">
    <property type="entry name" value="HTH_MERR_2"/>
    <property type="match status" value="1"/>
</dbReference>
<dbReference type="CDD" id="cd04770">
    <property type="entry name" value="HTH_HMRTR"/>
    <property type="match status" value="1"/>
</dbReference>
<protein>
    <submittedName>
        <fullName evidence="5">Heavy metal-responsive transcriptional regulator</fullName>
    </submittedName>
</protein>
<sequence>MTVKSGLFIGELSRQMGIPTQTIRYYERLGLLNPPQRTESQYRVYSEEDVERLQFILKAKRFKLSLDEIKKLIDIRVSGILPCADLKVMVKKHLDELDSQIQEMAALRESLAHRYQEIDTLLADPSNIPSNEINHSAICWLVERENGVADLKYEHDF</sequence>
<evidence type="ECO:0000256" key="1">
    <source>
        <dbReference type="ARBA" id="ARBA00023015"/>
    </source>
</evidence>
<evidence type="ECO:0000259" key="4">
    <source>
        <dbReference type="PROSITE" id="PS50937"/>
    </source>
</evidence>
<dbReference type="PRINTS" id="PR00040">
    <property type="entry name" value="HTHMERR"/>
</dbReference>
<accession>A0A161XP22</accession>
<dbReference type="InterPro" id="IPR047057">
    <property type="entry name" value="MerR_fam"/>
</dbReference>
<dbReference type="PANTHER" id="PTHR30204:SF94">
    <property type="entry name" value="HEAVY METAL-DEPENDENT TRANSCRIPTIONAL REGULATOR HI_0293-RELATED"/>
    <property type="match status" value="1"/>
</dbReference>
<dbReference type="InterPro" id="IPR000551">
    <property type="entry name" value="MerR-type_HTH_dom"/>
</dbReference>
<evidence type="ECO:0000313" key="6">
    <source>
        <dbReference type="Proteomes" id="UP000076555"/>
    </source>
</evidence>
<dbReference type="OrthoDB" id="9791488at2"/>
<keyword evidence="3" id="KW-0804">Transcription</keyword>
<dbReference type="Proteomes" id="UP000076555">
    <property type="component" value="Unassembled WGS sequence"/>
</dbReference>